<dbReference type="PROSITE" id="PS51257">
    <property type="entry name" value="PROKAR_LIPOPROTEIN"/>
    <property type="match status" value="1"/>
</dbReference>
<reference evidence="3 4" key="1">
    <citation type="journal article" date="2019" name="Int. J. Syst. Evol. Microbiol.">
        <title>The Global Catalogue of Microorganisms (GCM) 10K type strain sequencing project: providing services to taxonomists for standard genome sequencing and annotation.</title>
        <authorList>
            <consortium name="The Broad Institute Genomics Platform"/>
            <consortium name="The Broad Institute Genome Sequencing Center for Infectious Disease"/>
            <person name="Wu L."/>
            <person name="Ma J."/>
        </authorList>
    </citation>
    <scope>NUCLEOTIDE SEQUENCE [LARGE SCALE GENOMIC DNA]</scope>
    <source>
        <strain evidence="3 4">JCM 13008</strain>
    </source>
</reference>
<dbReference type="Proteomes" id="UP001501581">
    <property type="component" value="Unassembled WGS sequence"/>
</dbReference>
<organism evidence="3 4">
    <name type="scientific">Nocardioides dubius</name>
    <dbReference type="NCBI Taxonomy" id="317019"/>
    <lineage>
        <taxon>Bacteria</taxon>
        <taxon>Bacillati</taxon>
        <taxon>Actinomycetota</taxon>
        <taxon>Actinomycetes</taxon>
        <taxon>Propionibacteriales</taxon>
        <taxon>Nocardioidaceae</taxon>
        <taxon>Nocardioides</taxon>
    </lineage>
</organism>
<evidence type="ECO:0000313" key="4">
    <source>
        <dbReference type="Proteomes" id="UP001501581"/>
    </source>
</evidence>
<evidence type="ECO:0000259" key="2">
    <source>
        <dbReference type="Pfam" id="PF13845"/>
    </source>
</evidence>
<feature type="domain" description="Septum formation-related" evidence="2">
    <location>
        <begin position="133"/>
        <end position="264"/>
    </location>
</feature>
<protein>
    <recommendedName>
        <fullName evidence="2">Septum formation-related domain-containing protein</fullName>
    </recommendedName>
</protein>
<name>A0ABN1TQB7_9ACTN</name>
<dbReference type="RefSeq" id="WP_343991675.1">
    <property type="nucleotide sequence ID" value="NZ_BAAALG010000003.1"/>
</dbReference>
<dbReference type="Pfam" id="PF13845">
    <property type="entry name" value="Septum_form"/>
    <property type="match status" value="1"/>
</dbReference>
<dbReference type="EMBL" id="BAAALG010000003">
    <property type="protein sequence ID" value="GAA1094771.1"/>
    <property type="molecule type" value="Genomic_DNA"/>
</dbReference>
<dbReference type="InterPro" id="IPR026004">
    <property type="entry name" value="Septum_form"/>
</dbReference>
<keyword evidence="1" id="KW-0732">Signal</keyword>
<proteinExistence type="predicted"/>
<evidence type="ECO:0000256" key="1">
    <source>
        <dbReference type="SAM" id="SignalP"/>
    </source>
</evidence>
<comment type="caution">
    <text evidence="3">The sequence shown here is derived from an EMBL/GenBank/DDBJ whole genome shotgun (WGS) entry which is preliminary data.</text>
</comment>
<evidence type="ECO:0000313" key="3">
    <source>
        <dbReference type="EMBL" id="GAA1094771.1"/>
    </source>
</evidence>
<feature type="chain" id="PRO_5047398776" description="Septum formation-related domain-containing protein" evidence="1">
    <location>
        <begin position="23"/>
        <end position="269"/>
    </location>
</feature>
<accession>A0ABN1TQB7</accession>
<sequence length="269" mass="28992">MAVRHLRILTVALLSGSLLSLAACGEDPPTPKPEAAVMGPAVIQAEPTTPTQSPRAGAPTTGACYRLSAADLAASTNSSSPVTCTDPHNAMTMRVALFPTDLQVTEPEYAQRVCARHLASTTGLSRSSVQGTVFAAHWFGPDAEQRAAGARWFRCDLVARTEQGTKRLPRSSAPLFNGTAPDEYVRCVQMRNGSTSDAVYVTCDRPHRYRWAGGFEAAGTRYPGADDLRTTVTQRCRRFVGSGPFWYVHPTKAAWRAGDRTVSCFRSVG</sequence>
<gene>
    <name evidence="3" type="ORF">GCM10009668_08290</name>
</gene>
<feature type="signal peptide" evidence="1">
    <location>
        <begin position="1"/>
        <end position="22"/>
    </location>
</feature>
<keyword evidence="4" id="KW-1185">Reference proteome</keyword>